<keyword evidence="3" id="KW-1185">Reference proteome</keyword>
<dbReference type="Proteomes" id="UP001165060">
    <property type="component" value="Unassembled WGS sequence"/>
</dbReference>
<dbReference type="InterPro" id="IPR029058">
    <property type="entry name" value="AB_hydrolase_fold"/>
</dbReference>
<feature type="domain" description="AB hydrolase-1" evidence="1">
    <location>
        <begin position="103"/>
        <end position="303"/>
    </location>
</feature>
<reference evidence="2 3" key="1">
    <citation type="journal article" date="2023" name="Commun. Biol.">
        <title>Genome analysis of Parmales, the sister group of diatoms, reveals the evolutionary specialization of diatoms from phago-mixotrophs to photoautotrophs.</title>
        <authorList>
            <person name="Ban H."/>
            <person name="Sato S."/>
            <person name="Yoshikawa S."/>
            <person name="Yamada K."/>
            <person name="Nakamura Y."/>
            <person name="Ichinomiya M."/>
            <person name="Sato N."/>
            <person name="Blanc-Mathieu R."/>
            <person name="Endo H."/>
            <person name="Kuwata A."/>
            <person name="Ogata H."/>
        </authorList>
    </citation>
    <scope>NUCLEOTIDE SEQUENCE [LARGE SCALE GENOMIC DNA]</scope>
</reference>
<accession>A0ABQ6MY23</accession>
<dbReference type="SUPFAM" id="SSF53474">
    <property type="entry name" value="alpha/beta-Hydrolases"/>
    <property type="match status" value="1"/>
</dbReference>
<sequence>MVSLLRSFLLYFYLPALLLGLVFIFSPAAQRELLFLHNLRWPLDSYVPLQNLQYHIGAEDVVKYQARNVHVPATETAPELHGYRLSPPASSPPASSSSPAPSIIFFHGNGANRALYWRVTHIKKLADAGATVYAYDVRGSGDVLGTPTKEGVLADSIAIFESVRAEAEGDIVLYGHSLGTAVASALAGSVAADGVLLDSPFVNSTFAAMQHPSSLPLRYLFPGAASLIPGAFAENHMPSDEVLGGLDTPVLILQGDEDFEIPMHTCGGKLLQRVVLEERGRRGVGGVDMIVYPGVDHEIVHEQDRFVEDVKAFLAKIGE</sequence>
<dbReference type="PANTHER" id="PTHR12277:SF81">
    <property type="entry name" value="PROTEIN ABHD13"/>
    <property type="match status" value="1"/>
</dbReference>
<name>A0ABQ6MY23_9STRA</name>
<evidence type="ECO:0000313" key="3">
    <source>
        <dbReference type="Proteomes" id="UP001165060"/>
    </source>
</evidence>
<protein>
    <recommendedName>
        <fullName evidence="1">AB hydrolase-1 domain-containing protein</fullName>
    </recommendedName>
</protein>
<evidence type="ECO:0000313" key="2">
    <source>
        <dbReference type="EMBL" id="GMI35248.1"/>
    </source>
</evidence>
<organism evidence="2 3">
    <name type="scientific">Tetraparma gracilis</name>
    <dbReference type="NCBI Taxonomy" id="2962635"/>
    <lineage>
        <taxon>Eukaryota</taxon>
        <taxon>Sar</taxon>
        <taxon>Stramenopiles</taxon>
        <taxon>Ochrophyta</taxon>
        <taxon>Bolidophyceae</taxon>
        <taxon>Parmales</taxon>
        <taxon>Triparmaceae</taxon>
        <taxon>Tetraparma</taxon>
    </lineage>
</organism>
<proteinExistence type="predicted"/>
<gene>
    <name evidence="2" type="ORF">TeGR_g6203</name>
</gene>
<dbReference type="EMBL" id="BRYB01001865">
    <property type="protein sequence ID" value="GMI35248.1"/>
    <property type="molecule type" value="Genomic_DNA"/>
</dbReference>
<dbReference type="Gene3D" id="3.40.50.1820">
    <property type="entry name" value="alpha/beta hydrolase"/>
    <property type="match status" value="1"/>
</dbReference>
<comment type="caution">
    <text evidence="2">The sequence shown here is derived from an EMBL/GenBank/DDBJ whole genome shotgun (WGS) entry which is preliminary data.</text>
</comment>
<dbReference type="InterPro" id="IPR000073">
    <property type="entry name" value="AB_hydrolase_1"/>
</dbReference>
<evidence type="ECO:0000259" key="1">
    <source>
        <dbReference type="Pfam" id="PF12697"/>
    </source>
</evidence>
<dbReference type="Pfam" id="PF12697">
    <property type="entry name" value="Abhydrolase_6"/>
    <property type="match status" value="1"/>
</dbReference>
<dbReference type="PANTHER" id="PTHR12277">
    <property type="entry name" value="ALPHA/BETA HYDROLASE DOMAIN-CONTAINING PROTEIN"/>
    <property type="match status" value="1"/>
</dbReference>